<feature type="chain" id="PRO_5011980631" evidence="2">
    <location>
        <begin position="25"/>
        <end position="339"/>
    </location>
</feature>
<protein>
    <submittedName>
        <fullName evidence="3">Tripartite-type tricarboxylate transporter, receptor component TctC</fullName>
    </submittedName>
</protein>
<dbReference type="CDD" id="cd07012">
    <property type="entry name" value="PBP2_Bug_TTT"/>
    <property type="match status" value="1"/>
</dbReference>
<dbReference type="STRING" id="49186.SAMN05421647_101608"/>
<dbReference type="EMBL" id="FTMN01000001">
    <property type="protein sequence ID" value="SIP96412.1"/>
    <property type="molecule type" value="Genomic_DNA"/>
</dbReference>
<evidence type="ECO:0000313" key="3">
    <source>
        <dbReference type="EMBL" id="SIP96412.1"/>
    </source>
</evidence>
<dbReference type="Gene3D" id="3.40.190.10">
    <property type="entry name" value="Periplasmic binding protein-like II"/>
    <property type="match status" value="1"/>
</dbReference>
<feature type="signal peptide" evidence="2">
    <location>
        <begin position="1"/>
        <end position="24"/>
    </location>
</feature>
<evidence type="ECO:0000313" key="4">
    <source>
        <dbReference type="Proteomes" id="UP000186895"/>
    </source>
</evidence>
<comment type="similarity">
    <text evidence="1">Belongs to the UPF0065 (bug) family.</text>
</comment>
<evidence type="ECO:0000256" key="1">
    <source>
        <dbReference type="ARBA" id="ARBA00006987"/>
    </source>
</evidence>
<proteinExistence type="inferred from homology"/>
<sequence>MLMKKLRKLLAANTLLASATIATASTAVMTSTTAYASDYPNKPVNFVVGFGVGGSADRMTRAMSSFLADELGEPIKVINKKGAGTQIAANYVLNRPGDGYTVFASTFAPYLSNTILKGNASYTIEDFSYLNFQWFDMDLIAVNKESPYQSLQEVLETIRNEPNKVRASVVQGSAGHLMLRLLLDVNNIPQENLALVTYNSGGKARSAVAGGQVDLISISAQGSEGIREFLRPLAIVSEERSNKWDAPTINEALKPMNTEVAVLPGSMRGFAVSTEFKQKHPERYQKLSTAIQNTLASKEVQSFLNKSDIGGVWVGPEKADALMKQNYETFKKYAHLLND</sequence>
<dbReference type="SUPFAM" id="SSF53850">
    <property type="entry name" value="Periplasmic binding protein-like II"/>
    <property type="match status" value="1"/>
</dbReference>
<name>A0A1N6NWS3_9GAMM</name>
<dbReference type="InterPro" id="IPR042100">
    <property type="entry name" value="Bug_dom1"/>
</dbReference>
<dbReference type="Proteomes" id="UP000186895">
    <property type="component" value="Unassembled WGS sequence"/>
</dbReference>
<evidence type="ECO:0000256" key="2">
    <source>
        <dbReference type="SAM" id="SignalP"/>
    </source>
</evidence>
<keyword evidence="3" id="KW-0675">Receptor</keyword>
<dbReference type="RefSeq" id="WP_076460698.1">
    <property type="nucleotide sequence ID" value="NZ_FTMN01000001.1"/>
</dbReference>
<keyword evidence="4" id="KW-1185">Reference proteome</keyword>
<accession>A0A1N6NWS3</accession>
<organism evidence="3 4">
    <name type="scientific">Marinobacterium stanieri</name>
    <dbReference type="NCBI Taxonomy" id="49186"/>
    <lineage>
        <taxon>Bacteria</taxon>
        <taxon>Pseudomonadati</taxon>
        <taxon>Pseudomonadota</taxon>
        <taxon>Gammaproteobacteria</taxon>
        <taxon>Oceanospirillales</taxon>
        <taxon>Oceanospirillaceae</taxon>
        <taxon>Marinobacterium</taxon>
    </lineage>
</organism>
<dbReference type="AlphaFoldDB" id="A0A1N6NWS3"/>
<dbReference type="PANTHER" id="PTHR42928:SF5">
    <property type="entry name" value="BLR1237 PROTEIN"/>
    <property type="match status" value="1"/>
</dbReference>
<dbReference type="PANTHER" id="PTHR42928">
    <property type="entry name" value="TRICARBOXYLATE-BINDING PROTEIN"/>
    <property type="match status" value="1"/>
</dbReference>
<dbReference type="Gene3D" id="3.40.190.150">
    <property type="entry name" value="Bordetella uptake gene, domain 1"/>
    <property type="match status" value="1"/>
</dbReference>
<keyword evidence="2" id="KW-0732">Signal</keyword>
<reference evidence="3 4" key="1">
    <citation type="submission" date="2017-01" db="EMBL/GenBank/DDBJ databases">
        <authorList>
            <person name="Mah S.A."/>
            <person name="Swanson W.J."/>
            <person name="Moy G.W."/>
            <person name="Vacquier V.D."/>
        </authorList>
    </citation>
    <scope>NUCLEOTIDE SEQUENCE [LARGE SCALE GENOMIC DNA]</scope>
    <source>
        <strain evidence="3 4">DSM 7027</strain>
    </source>
</reference>
<gene>
    <name evidence="3" type="ORF">SAMN05421647_101608</name>
</gene>
<dbReference type="Pfam" id="PF03401">
    <property type="entry name" value="TctC"/>
    <property type="match status" value="1"/>
</dbReference>
<dbReference type="PIRSF" id="PIRSF017082">
    <property type="entry name" value="YflP"/>
    <property type="match status" value="1"/>
</dbReference>
<dbReference type="eggNOG" id="COG3181">
    <property type="taxonomic scope" value="Bacteria"/>
</dbReference>
<dbReference type="InterPro" id="IPR005064">
    <property type="entry name" value="BUG"/>
</dbReference>